<keyword evidence="14" id="KW-1185">Reference proteome</keyword>
<organism evidence="13 14">
    <name type="scientific">Carpinus fangiana</name>
    <dbReference type="NCBI Taxonomy" id="176857"/>
    <lineage>
        <taxon>Eukaryota</taxon>
        <taxon>Viridiplantae</taxon>
        <taxon>Streptophyta</taxon>
        <taxon>Embryophyta</taxon>
        <taxon>Tracheophyta</taxon>
        <taxon>Spermatophyta</taxon>
        <taxon>Magnoliopsida</taxon>
        <taxon>eudicotyledons</taxon>
        <taxon>Gunneridae</taxon>
        <taxon>Pentapetalae</taxon>
        <taxon>rosids</taxon>
        <taxon>fabids</taxon>
        <taxon>Fagales</taxon>
        <taxon>Betulaceae</taxon>
        <taxon>Carpinus</taxon>
    </lineage>
</organism>
<evidence type="ECO:0000256" key="8">
    <source>
        <dbReference type="ARBA" id="ARBA00022833"/>
    </source>
</evidence>
<dbReference type="EMBL" id="VIBQ01000017">
    <property type="protein sequence ID" value="KAB8360950.1"/>
    <property type="molecule type" value="Genomic_DNA"/>
</dbReference>
<dbReference type="InterPro" id="IPR015943">
    <property type="entry name" value="WD40/YVTN_repeat-like_dom_sf"/>
</dbReference>
<evidence type="ECO:0000256" key="10">
    <source>
        <dbReference type="PROSITE-ProRule" id="PRU00808"/>
    </source>
</evidence>
<evidence type="ECO:0000256" key="2">
    <source>
        <dbReference type="ARBA" id="ARBA00004496"/>
    </source>
</evidence>
<feature type="compositionally biased region" description="Basic and acidic residues" evidence="11">
    <location>
        <begin position="812"/>
        <end position="825"/>
    </location>
</feature>
<dbReference type="FunFam" id="3.60.20.10:FF:000004">
    <property type="entry name" value="Proteasome subunit alpha type-4"/>
    <property type="match status" value="1"/>
</dbReference>
<dbReference type="InterPro" id="IPR006913">
    <property type="entry name" value="CENP-V/GFA"/>
</dbReference>
<feature type="compositionally biased region" description="Polar residues" evidence="11">
    <location>
        <begin position="910"/>
        <end position="923"/>
    </location>
</feature>
<dbReference type="SUPFAM" id="SSF50978">
    <property type="entry name" value="WD40 repeat-like"/>
    <property type="match status" value="1"/>
</dbReference>
<feature type="domain" description="CENP-V/GFA" evidence="12">
    <location>
        <begin position="1918"/>
        <end position="2029"/>
    </location>
</feature>
<dbReference type="GO" id="GO:0005634">
    <property type="term" value="C:nucleus"/>
    <property type="evidence" value="ECO:0007669"/>
    <property type="project" value="UniProtKB-SubCell"/>
</dbReference>
<feature type="domain" description="CENP-V/GFA" evidence="12">
    <location>
        <begin position="1737"/>
        <end position="1870"/>
    </location>
</feature>
<dbReference type="OrthoDB" id="2248459at2759"/>
<dbReference type="Pfam" id="PF06441">
    <property type="entry name" value="EHN"/>
    <property type="match status" value="1"/>
</dbReference>
<evidence type="ECO:0000256" key="9">
    <source>
        <dbReference type="ARBA" id="ARBA00022942"/>
    </source>
</evidence>
<evidence type="ECO:0000256" key="6">
    <source>
        <dbReference type="ARBA" id="ARBA00022490"/>
    </source>
</evidence>
<reference evidence="13 14" key="1">
    <citation type="submission" date="2019-06" db="EMBL/GenBank/DDBJ databases">
        <title>A chromosomal-level reference genome of Carpinus fangiana (Coryloideae, Betulaceae).</title>
        <authorList>
            <person name="Yang X."/>
            <person name="Wang Z."/>
            <person name="Zhang L."/>
            <person name="Hao G."/>
            <person name="Liu J."/>
            <person name="Yang Y."/>
        </authorList>
    </citation>
    <scope>NUCLEOTIDE SEQUENCE [LARGE SCALE GENOMIC DNA]</scope>
    <source>
        <strain evidence="13">Cfa_2016G</strain>
        <tissue evidence="13">Leaf</tissue>
    </source>
</reference>
<dbReference type="Pfam" id="PF00227">
    <property type="entry name" value="Proteasome"/>
    <property type="match status" value="1"/>
</dbReference>
<comment type="subunit">
    <text evidence="5">Component of the 20S core complex of the 26S proteasome. The 26S proteasome is composed of a core protease (CP), known as the 20S proteasome, capped at one or both ends by the 19S regulatory particle (RP/PA700). The 20S proteasome core is composed of 28 subunits that are arranged in four stacked rings, resulting in a barrel-shaped structure. The two end rings are each formed by seven alpha subunits, and the two central rings are each formed by seven beta subunits. The catalytic chamber with the active sites is on the inside of the barrel.</text>
</comment>
<dbReference type="GO" id="GO:0006511">
    <property type="term" value="P:ubiquitin-dependent protein catabolic process"/>
    <property type="evidence" value="ECO:0007669"/>
    <property type="project" value="InterPro"/>
</dbReference>
<dbReference type="SUPFAM" id="SSF56219">
    <property type="entry name" value="DNase I-like"/>
    <property type="match status" value="1"/>
</dbReference>
<keyword evidence="8" id="KW-0862">Zinc</keyword>
<evidence type="ECO:0000313" key="13">
    <source>
        <dbReference type="EMBL" id="KAB8360950.1"/>
    </source>
</evidence>
<dbReference type="NCBIfam" id="NF003075">
    <property type="entry name" value="PRK03996.1"/>
    <property type="match status" value="1"/>
</dbReference>
<comment type="similarity">
    <text evidence="4">Belongs to the inositol polyphosphate 5-phosphatase family.</text>
</comment>
<evidence type="ECO:0000256" key="4">
    <source>
        <dbReference type="ARBA" id="ARBA00010768"/>
    </source>
</evidence>
<dbReference type="Pfam" id="PF22669">
    <property type="entry name" value="Exo_endo_phos2"/>
    <property type="match status" value="1"/>
</dbReference>
<evidence type="ECO:0000259" key="12">
    <source>
        <dbReference type="PROSITE" id="PS51891"/>
    </source>
</evidence>
<dbReference type="GO" id="GO:0019773">
    <property type="term" value="C:proteasome core complex, alpha-subunit complex"/>
    <property type="evidence" value="ECO:0007669"/>
    <property type="project" value="UniProtKB-UniRule"/>
</dbReference>
<feature type="region of interest" description="Disordered" evidence="11">
    <location>
        <begin position="676"/>
        <end position="825"/>
    </location>
</feature>
<feature type="compositionally biased region" description="Low complexity" evidence="11">
    <location>
        <begin position="618"/>
        <end position="632"/>
    </location>
</feature>
<evidence type="ECO:0000313" key="14">
    <source>
        <dbReference type="Proteomes" id="UP000327013"/>
    </source>
</evidence>
<sequence length="2461" mass="271494">MSGYDRALSGKMPPSCVEGLHETDIQPVFSPDGHVFQVEYALEAVKRGQLRIIMLCAKCSQSPGTCAVGVKGKDIVVLGCEKRSAMKLQDTRITPSKISLIDEHVCLAFAGLNADARILVDKARMEAQSHRLTVEDPVSIEYITKYIAGVQQRYTQSGGVRPFGISTLVIGFDPHDKIPRLYQTEPSGIYSAWKANAIGRSSKTVREFLERNHKDDMDREETLKLTIKSLLEVVQTGAKNIEIAIVAPGKKLEMLPVEDIEKYVESINTEKQEEADKKKAGRGGAGSSTATIPTRPAGEGVTEPSGANVTDIHDFCLAVFVQTPRGISSCIRNRRARLHAVNYEMLLCHPSLFGASLTSKIVLNSSCFTRSSLPEIILSAMGPFPAYLRVFELLAILPEALLALFTGKCHVQALLQRVGLLFRVAFGTVEPFAAAWRADSNLCIEDVFTVSGPGQRRHSCLVTLAGQGDKNSGRKIDCKLESRSYLAAMADDVKNTDEASIVLSSPVLNPPGKPPKRMPTPERPLPNAPHVTASILSTDRSPPSESSSSISHTDIISSKKLPPPAPHPRRPQCGTPPQRPLSMLAAPPVQTIPRVDVTSPTSPPRTLPAKKIPPQPPAARRSPSPRASEQTAPPAPPPTHARHRSAADLSSDGKLALGLKDMSSLSVKFANLVTMDPPKFKQAPPPPVKRASKLSASLQPTSSGSSKASSSNASAPESSNSPFQAAGYDLPAKRATPSIYHNDEPRLSKPTQKHVSNDSRQIHASDLFPESTLSSSIQVSPRLPSQLTSSNRSSPMSDLPIAPIRAKSGGAAEEKPVLPPRKDLRAGDRTIASPVEQPVLNASPAFGSSALNMGFSNAIDPSLALSVTTVASASVTPSPRNRSPVRSAVTFNIDGPNRVLQEPAKASTIDRGTSNNPDSSRINRSIPFCSDSPRAIPMGYEARLVDVCGNLVCAAGLVVRVWDSVNGRLLLSMPLGEQVKATAVAFKPSRKISNEGTKLWVGTDWGELLEIDIQSKRVTNTNATAHPRREVLRILRHGADLWTFDDEGKLWVWPADEVGEEGWPDLDKGVQNARITRRPSAAMVTGHTLWVANGKEIRVYEPTSRPQEPATLHTQYPLTQASAGDITCATALSRGDHAYAYFGHGDGKVSVYQGEAPFDCIAVLSISSSRLYSILGVGSLLWAAFGSGTVLVIDPTNTIWTVKKEWRAHSGPVVRMVTDSHGTWKTNNLQVISLGTDNDLCIWDGLLRNDWLDDYMHTNQAHFCTYQAVSALVLSWNAGASKPSDLKYKQKDDNFFRELLHSSPSPDIIVFGLQELVDLEDKKLTAKAFLKGRQKDAYGQEHIGATYRAWRDYLTWCLDDSMPPSDSYTLLHTASLVGLFTCVFVKGRLRNRIRNLSAAEVKTGMGGLHGNKGALVIRFLLDDSSLCLINCHLAAGQTQTSHRNNDLMAILESEPFPVLRLSVSQSEVLNSGGDGSMVLDHEICLLNGDLNYRIDTIPRESVISAVRSKNYRKLLERDQLLLQHRKNPGFRLRPFRESPIEFAPTYKYDVGSDDYDTGEKRRVPAWCDRILWRGEGLVQQLTYERHEMRVSDHRPVSGRFNLRIKSVDNSARAGVQQTGVEEYESWRTRLSHGSNRLARKFGRNQSRQAHIRPLNTYYPPLSSHITAFSYFTSRKAMPDRKASAGAPHMTLREHSDKTQSHENGVSRADAHPGTEGKHEWKQRPPYSIHKDNFNVKLEASCHCGQVKYQLSRETPLDSKLCHCTTCQKQHAAPFQWAAIFHKTDINFVNGHDNLEWYDPTDKSIEHKVPCKVRCHFCHSPIMDEGRNMILLFPSLIDFKSKDALERFKPKLHMFYGQRVVDIPDGLPKWSGLNNDSDLIEDSPPELIRKRAQEEKKGSNKKAKIGVGKFTVPRLSIVTSSSTSCQVMEAAFAAKPRVLLGLCHCLTCRKLTGSTYSTCLLLPETSLALNSNSPVKSFETKHENGMRIKIFFCGECGTSIYKQADADAFRGLSIVMAGTLDGDSNIETAEPQAEFWVKYRPHWVAQASGGSVKQIHAFDNPPAGCKLDLKPFQAEASQQQLDNFKQLVRLAPLGPQTYENAQEDQRYGISWKWMSEAKKLWETSYDWRACESRINAFPNFTATVTDPANTAEEHTIHFVALFSSSPNAIPLTFLHGWPGSILEFLPILHLLKEKYPSPSKLPYHIIVPSLPGYGYSSGPPQHRDFDTEDTARLINALMEGLGFKDGYVTQGGDIGSIVSRELAGRHEACKAMHVNFLVVEPPKDVADADVTAEEQEGLKRFKGFMTEGNAYAREHGTRPSTIGFVLSSSPVALLAWIAEKFIAWSDVSPSQTDILDSVTLYWLTQSFPRAIYPYRGSVRQPRDYFSKDSVFHIGDKPMGFSWFPMELAPIPVAWVKKTGNLVWYKRHADGGHFAAMEKPRELLEDVEEFVGQAWPQVTGSKL</sequence>
<dbReference type="Gene3D" id="3.40.50.1820">
    <property type="entry name" value="alpha/beta hydrolase"/>
    <property type="match status" value="1"/>
</dbReference>
<feature type="compositionally biased region" description="Basic and acidic residues" evidence="11">
    <location>
        <begin position="1690"/>
        <end position="1700"/>
    </location>
</feature>
<dbReference type="InterPro" id="IPR000300">
    <property type="entry name" value="IPPc"/>
</dbReference>
<feature type="compositionally biased region" description="Low complexity" evidence="11">
    <location>
        <begin position="702"/>
        <end position="721"/>
    </location>
</feature>
<feature type="region of interest" description="Disordered" evidence="11">
    <location>
        <begin position="1679"/>
        <end position="1725"/>
    </location>
</feature>
<feature type="compositionally biased region" description="Basic and acidic residues" evidence="11">
    <location>
        <begin position="1708"/>
        <end position="1725"/>
    </location>
</feature>
<dbReference type="GO" id="GO:0016846">
    <property type="term" value="F:carbon-sulfur lyase activity"/>
    <property type="evidence" value="ECO:0007669"/>
    <property type="project" value="InterPro"/>
</dbReference>
<dbReference type="Proteomes" id="UP000327013">
    <property type="component" value="Unassembled WGS sequence"/>
</dbReference>
<feature type="region of interest" description="Disordered" evidence="11">
    <location>
        <begin position="503"/>
        <end position="652"/>
    </location>
</feature>
<dbReference type="InterPro" id="IPR000426">
    <property type="entry name" value="Proteasome_asu_N"/>
</dbReference>
<dbReference type="GO" id="GO:0005737">
    <property type="term" value="C:cytoplasm"/>
    <property type="evidence" value="ECO:0007669"/>
    <property type="project" value="UniProtKB-SubCell"/>
</dbReference>
<dbReference type="GO" id="GO:0004439">
    <property type="term" value="F:phosphatidylinositol-4,5-bisphosphate 5-phosphatase activity"/>
    <property type="evidence" value="ECO:0007669"/>
    <property type="project" value="TreeGrafter"/>
</dbReference>
<dbReference type="CDD" id="cd03755">
    <property type="entry name" value="proteasome_alpha_type_7"/>
    <property type="match status" value="1"/>
</dbReference>
<dbReference type="GO" id="GO:0046872">
    <property type="term" value="F:metal ion binding"/>
    <property type="evidence" value="ECO:0007669"/>
    <property type="project" value="UniProtKB-KW"/>
</dbReference>
<comment type="similarity">
    <text evidence="3">Belongs to the Gfa family.</text>
</comment>
<name>A0A5N6KZ36_9ROSI</name>
<gene>
    <name evidence="13" type="ORF">FH972_024682</name>
</gene>
<dbReference type="InterPro" id="IPR000639">
    <property type="entry name" value="Epox_hydrolase-like"/>
</dbReference>
<dbReference type="InterPro" id="IPR016050">
    <property type="entry name" value="Proteasome_bsu_CS"/>
</dbReference>
<feature type="compositionally biased region" description="Polar residues" evidence="11">
    <location>
        <begin position="771"/>
        <end position="796"/>
    </location>
</feature>
<evidence type="ECO:0000256" key="3">
    <source>
        <dbReference type="ARBA" id="ARBA00005495"/>
    </source>
</evidence>
<dbReference type="InterPro" id="IPR023332">
    <property type="entry name" value="Proteasome_alpha-type"/>
</dbReference>
<dbReference type="Gene3D" id="2.130.10.10">
    <property type="entry name" value="YVTN repeat-like/Quinoprotein amine dehydrogenase"/>
    <property type="match status" value="1"/>
</dbReference>
<dbReference type="PANTHER" id="PTHR11200:SF240">
    <property type="entry name" value="INOSITOL POLYPHOSPHATE 5-PHOSPHATASE C9G1.10C-RELATED"/>
    <property type="match status" value="1"/>
</dbReference>
<dbReference type="InterPro" id="IPR011057">
    <property type="entry name" value="Mss4-like_sf"/>
</dbReference>
<dbReference type="InterPro" id="IPR036691">
    <property type="entry name" value="Endo/exonu/phosph_ase_sf"/>
</dbReference>
<dbReference type="SUPFAM" id="SSF56235">
    <property type="entry name" value="N-terminal nucleophile aminohydrolases (Ntn hydrolases)"/>
    <property type="match status" value="1"/>
</dbReference>
<protein>
    <recommendedName>
        <fullName evidence="12">CENP-V/GFA domain-containing protein</fullName>
    </recommendedName>
</protein>
<dbReference type="InterPro" id="IPR046985">
    <property type="entry name" value="IP5"/>
</dbReference>
<feature type="region of interest" description="Disordered" evidence="11">
    <location>
        <begin position="271"/>
        <end position="304"/>
    </location>
</feature>
<dbReference type="Gene3D" id="3.60.20.10">
    <property type="entry name" value="Glutamine Phosphoribosylpyrophosphate, subunit 1, domain 1"/>
    <property type="match status" value="1"/>
</dbReference>
<dbReference type="SUPFAM" id="SSF51316">
    <property type="entry name" value="Mss4-like"/>
    <property type="match status" value="2"/>
</dbReference>
<dbReference type="PROSITE" id="PS51891">
    <property type="entry name" value="CENP_V_GFA"/>
    <property type="match status" value="2"/>
</dbReference>
<dbReference type="SMART" id="SM00948">
    <property type="entry name" value="Proteasome_A_N"/>
    <property type="match status" value="1"/>
</dbReference>
<dbReference type="InterPro" id="IPR029058">
    <property type="entry name" value="AB_hydrolase_fold"/>
</dbReference>
<feature type="compositionally biased region" description="Pro residues" evidence="11">
    <location>
        <begin position="601"/>
        <end position="617"/>
    </location>
</feature>
<dbReference type="Gene3D" id="3.60.10.10">
    <property type="entry name" value="Endonuclease/exonuclease/phosphatase"/>
    <property type="match status" value="1"/>
</dbReference>
<dbReference type="PANTHER" id="PTHR11200">
    <property type="entry name" value="INOSITOL 5-PHOSPHATASE"/>
    <property type="match status" value="1"/>
</dbReference>
<dbReference type="SUPFAM" id="SSF53474">
    <property type="entry name" value="alpha/beta-Hydrolases"/>
    <property type="match status" value="1"/>
</dbReference>
<feature type="compositionally biased region" description="Pro residues" evidence="11">
    <location>
        <begin position="508"/>
        <end position="527"/>
    </location>
</feature>
<comment type="similarity">
    <text evidence="10">Belongs to the peptidase T1A family.</text>
</comment>
<dbReference type="GO" id="GO:0046856">
    <property type="term" value="P:phosphatidylinositol dephosphorylation"/>
    <property type="evidence" value="ECO:0007669"/>
    <property type="project" value="InterPro"/>
</dbReference>
<dbReference type="SMART" id="SM00128">
    <property type="entry name" value="IPPc"/>
    <property type="match status" value="1"/>
</dbReference>
<dbReference type="PROSITE" id="PS51475">
    <property type="entry name" value="PROTEASOME_ALPHA_2"/>
    <property type="match status" value="1"/>
</dbReference>
<dbReference type="InterPro" id="IPR001353">
    <property type="entry name" value="Proteasome_sua/b"/>
</dbReference>
<keyword evidence="7" id="KW-0479">Metal-binding</keyword>
<evidence type="ECO:0000256" key="7">
    <source>
        <dbReference type="ARBA" id="ARBA00022723"/>
    </source>
</evidence>
<proteinExistence type="inferred from homology"/>
<keyword evidence="9 10" id="KW-0647">Proteasome</keyword>
<dbReference type="InterPro" id="IPR036322">
    <property type="entry name" value="WD40_repeat_dom_sf"/>
</dbReference>
<evidence type="ECO:0000256" key="5">
    <source>
        <dbReference type="ARBA" id="ARBA00011517"/>
    </source>
</evidence>
<dbReference type="Gene3D" id="3.90.1590.10">
    <property type="entry name" value="glutathione-dependent formaldehyde- activating enzyme (gfa)"/>
    <property type="match status" value="2"/>
</dbReference>
<dbReference type="InterPro" id="IPR029055">
    <property type="entry name" value="Ntn_hydrolases_N"/>
</dbReference>
<dbReference type="InterPro" id="IPR010497">
    <property type="entry name" value="Epoxide_hydro_N"/>
</dbReference>
<keyword evidence="6" id="KW-0963">Cytoplasm</keyword>
<dbReference type="Pfam" id="PF04828">
    <property type="entry name" value="GFA"/>
    <property type="match status" value="2"/>
</dbReference>
<comment type="caution">
    <text evidence="13">The sequence shown here is derived from an EMBL/GenBank/DDBJ whole genome shotgun (WGS) entry which is preliminary data.</text>
</comment>
<evidence type="ECO:0000256" key="1">
    <source>
        <dbReference type="ARBA" id="ARBA00004123"/>
    </source>
</evidence>
<feature type="region of interest" description="Disordered" evidence="11">
    <location>
        <begin position="900"/>
        <end position="924"/>
    </location>
</feature>
<dbReference type="PROSITE" id="PS00854">
    <property type="entry name" value="PROTEASOME_BETA_1"/>
    <property type="match status" value="1"/>
</dbReference>
<evidence type="ECO:0000256" key="11">
    <source>
        <dbReference type="SAM" id="MobiDB-lite"/>
    </source>
</evidence>
<feature type="compositionally biased region" description="Low complexity" evidence="11">
    <location>
        <begin position="537"/>
        <end position="558"/>
    </location>
</feature>
<dbReference type="PRINTS" id="PR00412">
    <property type="entry name" value="EPOXHYDRLASE"/>
</dbReference>
<comment type="subcellular location">
    <subcellularLocation>
        <location evidence="2">Cytoplasm</location>
    </subcellularLocation>
    <subcellularLocation>
        <location evidence="1">Nucleus</location>
    </subcellularLocation>
</comment>
<accession>A0A5N6KZ36</accession>
<dbReference type="Pfam" id="PF10584">
    <property type="entry name" value="Proteasome_A_N"/>
    <property type="match status" value="1"/>
</dbReference>